<keyword evidence="4" id="KW-0805">Transcription regulation</keyword>
<feature type="modified residue" description="4-aspartylphosphate" evidence="8">
    <location>
        <position position="55"/>
    </location>
</feature>
<dbReference type="GO" id="GO:0000976">
    <property type="term" value="F:transcription cis-regulatory region binding"/>
    <property type="evidence" value="ECO:0007669"/>
    <property type="project" value="TreeGrafter"/>
</dbReference>
<organism evidence="12 13">
    <name type="scientific">Anaerosacchariphilus polymeriproducens</name>
    <dbReference type="NCBI Taxonomy" id="1812858"/>
    <lineage>
        <taxon>Bacteria</taxon>
        <taxon>Bacillati</taxon>
        <taxon>Bacillota</taxon>
        <taxon>Clostridia</taxon>
        <taxon>Lachnospirales</taxon>
        <taxon>Lachnospiraceae</taxon>
        <taxon>Anaerosacchariphilus</taxon>
    </lineage>
</organism>
<dbReference type="GO" id="GO:0006355">
    <property type="term" value="P:regulation of DNA-templated transcription"/>
    <property type="evidence" value="ECO:0007669"/>
    <property type="project" value="InterPro"/>
</dbReference>
<proteinExistence type="predicted"/>
<dbReference type="PANTHER" id="PTHR48111:SF2">
    <property type="entry name" value="RESPONSE REGULATOR SAER"/>
    <property type="match status" value="1"/>
</dbReference>
<dbReference type="Gene3D" id="1.10.10.10">
    <property type="entry name" value="Winged helix-like DNA-binding domain superfamily/Winged helix DNA-binding domain"/>
    <property type="match status" value="1"/>
</dbReference>
<dbReference type="EMBL" id="QRCT01000050">
    <property type="protein sequence ID" value="RDU22286.1"/>
    <property type="molecule type" value="Genomic_DNA"/>
</dbReference>
<evidence type="ECO:0000313" key="13">
    <source>
        <dbReference type="Proteomes" id="UP000255036"/>
    </source>
</evidence>
<evidence type="ECO:0000256" key="8">
    <source>
        <dbReference type="PROSITE-ProRule" id="PRU00169"/>
    </source>
</evidence>
<dbReference type="FunFam" id="1.10.10.10:FF:000018">
    <property type="entry name" value="DNA-binding response regulator ResD"/>
    <property type="match status" value="1"/>
</dbReference>
<dbReference type="PROSITE" id="PS51755">
    <property type="entry name" value="OMPR_PHOB"/>
    <property type="match status" value="1"/>
</dbReference>
<dbReference type="GO" id="GO:0032993">
    <property type="term" value="C:protein-DNA complex"/>
    <property type="evidence" value="ECO:0007669"/>
    <property type="project" value="TreeGrafter"/>
</dbReference>
<sequence length="231" mass="26438">MVETAKILIVEDDTDINNLIAKIVEKAGHQVVQAFSGTEAQLRLEMDSFDLIILDLMLPGITGEELIELIREKAQMPILVLSAKNGLENRVNVLNLGADDYLMKPFENEEVAARVNASLRRYKKFSPDKNKKAEVLNHKNIEINNDAREVFVCSKRIALTGYEYDILYLLLKNPNKVFSRESLYEEIWNGGFYGEDNTVNVHISNLRKKIAEFDKEEEYIKTVWGIGFKLV</sequence>
<accession>A0A371ARU2</accession>
<dbReference type="InterPro" id="IPR011006">
    <property type="entry name" value="CheY-like_superfamily"/>
</dbReference>
<dbReference type="InterPro" id="IPR001789">
    <property type="entry name" value="Sig_transdc_resp-reg_receiver"/>
</dbReference>
<keyword evidence="6" id="KW-0804">Transcription</keyword>
<reference evidence="12 13" key="1">
    <citation type="submission" date="2018-07" db="EMBL/GenBank/DDBJ databases">
        <title>Anaerosacharophilus polymeroproducens gen. nov. sp. nov., an anaerobic bacterium isolated from salt field.</title>
        <authorList>
            <person name="Kim W."/>
            <person name="Yang S.-H."/>
            <person name="Oh J."/>
            <person name="Lee J.-H."/>
            <person name="Kwon K.K."/>
        </authorList>
    </citation>
    <scope>NUCLEOTIDE SEQUENCE [LARGE SCALE GENOMIC DNA]</scope>
    <source>
        <strain evidence="12 13">MCWD5</strain>
    </source>
</reference>
<feature type="DNA-binding region" description="OmpR/PhoB-type" evidence="9">
    <location>
        <begin position="133"/>
        <end position="231"/>
    </location>
</feature>
<evidence type="ECO:0000256" key="7">
    <source>
        <dbReference type="ARBA" id="ARBA00024867"/>
    </source>
</evidence>
<comment type="function">
    <text evidence="7">May play the central regulatory role in sporulation. It may be an element of the effector pathway responsible for the activation of sporulation genes in response to nutritional stress. Spo0A may act in concert with spo0H (a sigma factor) to control the expression of some genes that are critical to the sporulation process.</text>
</comment>
<evidence type="ECO:0000259" key="10">
    <source>
        <dbReference type="PROSITE" id="PS50110"/>
    </source>
</evidence>
<evidence type="ECO:0000256" key="2">
    <source>
        <dbReference type="ARBA" id="ARBA00022553"/>
    </source>
</evidence>
<evidence type="ECO:0000313" key="12">
    <source>
        <dbReference type="EMBL" id="RDU22286.1"/>
    </source>
</evidence>
<keyword evidence="5 9" id="KW-0238">DNA-binding</keyword>
<dbReference type="CDD" id="cd00383">
    <property type="entry name" value="trans_reg_C"/>
    <property type="match status" value="1"/>
</dbReference>
<dbReference type="SUPFAM" id="SSF52172">
    <property type="entry name" value="CheY-like"/>
    <property type="match status" value="1"/>
</dbReference>
<dbReference type="Proteomes" id="UP000255036">
    <property type="component" value="Unassembled WGS sequence"/>
</dbReference>
<dbReference type="Pfam" id="PF00486">
    <property type="entry name" value="Trans_reg_C"/>
    <property type="match status" value="1"/>
</dbReference>
<evidence type="ECO:0000256" key="5">
    <source>
        <dbReference type="ARBA" id="ARBA00023125"/>
    </source>
</evidence>
<dbReference type="AlphaFoldDB" id="A0A371ARU2"/>
<dbReference type="GO" id="GO:0000156">
    <property type="term" value="F:phosphorelay response regulator activity"/>
    <property type="evidence" value="ECO:0007669"/>
    <property type="project" value="TreeGrafter"/>
</dbReference>
<keyword evidence="13" id="KW-1185">Reference proteome</keyword>
<dbReference type="GO" id="GO:0005829">
    <property type="term" value="C:cytosol"/>
    <property type="evidence" value="ECO:0007669"/>
    <property type="project" value="TreeGrafter"/>
</dbReference>
<dbReference type="PANTHER" id="PTHR48111">
    <property type="entry name" value="REGULATOR OF RPOS"/>
    <property type="match status" value="1"/>
</dbReference>
<gene>
    <name evidence="12" type="ORF">DWV06_15685</name>
</gene>
<dbReference type="SMART" id="SM00862">
    <property type="entry name" value="Trans_reg_C"/>
    <property type="match status" value="1"/>
</dbReference>
<dbReference type="Pfam" id="PF00072">
    <property type="entry name" value="Response_reg"/>
    <property type="match status" value="1"/>
</dbReference>
<dbReference type="SMART" id="SM00448">
    <property type="entry name" value="REC"/>
    <property type="match status" value="1"/>
</dbReference>
<dbReference type="OrthoDB" id="1655504at2"/>
<dbReference type="Gene3D" id="3.40.50.2300">
    <property type="match status" value="1"/>
</dbReference>
<name>A0A371ARU2_9FIRM</name>
<evidence type="ECO:0000256" key="1">
    <source>
        <dbReference type="ARBA" id="ARBA00018672"/>
    </source>
</evidence>
<dbReference type="Gene3D" id="6.10.250.690">
    <property type="match status" value="1"/>
</dbReference>
<evidence type="ECO:0000256" key="4">
    <source>
        <dbReference type="ARBA" id="ARBA00023015"/>
    </source>
</evidence>
<keyword evidence="2 8" id="KW-0597">Phosphoprotein</keyword>
<protein>
    <recommendedName>
        <fullName evidence="1">Stage 0 sporulation protein A homolog</fullName>
    </recommendedName>
</protein>
<keyword evidence="3" id="KW-0902">Two-component regulatory system</keyword>
<evidence type="ECO:0000256" key="6">
    <source>
        <dbReference type="ARBA" id="ARBA00023163"/>
    </source>
</evidence>
<comment type="caution">
    <text evidence="12">The sequence shown here is derived from an EMBL/GenBank/DDBJ whole genome shotgun (WGS) entry which is preliminary data.</text>
</comment>
<evidence type="ECO:0000256" key="3">
    <source>
        <dbReference type="ARBA" id="ARBA00023012"/>
    </source>
</evidence>
<dbReference type="InterPro" id="IPR036388">
    <property type="entry name" value="WH-like_DNA-bd_sf"/>
</dbReference>
<dbReference type="InterPro" id="IPR039420">
    <property type="entry name" value="WalR-like"/>
</dbReference>
<evidence type="ECO:0000256" key="9">
    <source>
        <dbReference type="PROSITE-ProRule" id="PRU01091"/>
    </source>
</evidence>
<feature type="domain" description="OmpR/PhoB-type" evidence="11">
    <location>
        <begin position="133"/>
        <end position="231"/>
    </location>
</feature>
<dbReference type="PROSITE" id="PS50110">
    <property type="entry name" value="RESPONSE_REGULATORY"/>
    <property type="match status" value="1"/>
</dbReference>
<evidence type="ECO:0000259" key="11">
    <source>
        <dbReference type="PROSITE" id="PS51755"/>
    </source>
</evidence>
<dbReference type="InterPro" id="IPR001867">
    <property type="entry name" value="OmpR/PhoB-type_DNA-bd"/>
</dbReference>
<feature type="domain" description="Response regulatory" evidence="10">
    <location>
        <begin position="6"/>
        <end position="119"/>
    </location>
</feature>